<dbReference type="InterPro" id="IPR013097">
    <property type="entry name" value="Dabb"/>
</dbReference>
<comment type="caution">
    <text evidence="2">The sequence shown here is derived from an EMBL/GenBank/DDBJ whole genome shotgun (WGS) entry which is preliminary data.</text>
</comment>
<dbReference type="PROSITE" id="PS51318">
    <property type="entry name" value="TAT"/>
    <property type="match status" value="1"/>
</dbReference>
<evidence type="ECO:0000259" key="1">
    <source>
        <dbReference type="PROSITE" id="PS51502"/>
    </source>
</evidence>
<evidence type="ECO:0000313" key="3">
    <source>
        <dbReference type="Proteomes" id="UP000249547"/>
    </source>
</evidence>
<accession>A0A327QNX2</accession>
<protein>
    <submittedName>
        <fullName evidence="2">Secreted protein</fullName>
    </submittedName>
</protein>
<reference evidence="2 3" key="1">
    <citation type="submission" date="2018-06" db="EMBL/GenBank/DDBJ databases">
        <title>Genomic Encyclopedia of Archaeal and Bacterial Type Strains, Phase II (KMG-II): from individual species to whole genera.</title>
        <authorList>
            <person name="Goeker M."/>
        </authorList>
    </citation>
    <scope>NUCLEOTIDE SEQUENCE [LARGE SCALE GENOMIC DNA]</scope>
    <source>
        <strain evidence="2 3">DSM 23857</strain>
    </source>
</reference>
<dbReference type="InterPro" id="IPR011008">
    <property type="entry name" value="Dimeric_a/b-barrel"/>
</dbReference>
<feature type="domain" description="Stress-response A/B barrel" evidence="1">
    <location>
        <begin position="46"/>
        <end position="142"/>
    </location>
</feature>
<dbReference type="Gene3D" id="3.30.70.100">
    <property type="match status" value="1"/>
</dbReference>
<dbReference type="SMART" id="SM00886">
    <property type="entry name" value="Dabb"/>
    <property type="match status" value="1"/>
</dbReference>
<dbReference type="EMBL" id="QLLL01000004">
    <property type="protein sequence ID" value="RAJ05033.1"/>
    <property type="molecule type" value="Genomic_DNA"/>
</dbReference>
<proteinExistence type="predicted"/>
<dbReference type="Proteomes" id="UP000249547">
    <property type="component" value="Unassembled WGS sequence"/>
</dbReference>
<dbReference type="AlphaFoldDB" id="A0A327QNX2"/>
<dbReference type="Pfam" id="PF07876">
    <property type="entry name" value="Dabb"/>
    <property type="match status" value="1"/>
</dbReference>
<dbReference type="SUPFAM" id="SSF54909">
    <property type="entry name" value="Dimeric alpha+beta barrel"/>
    <property type="match status" value="1"/>
</dbReference>
<sequence length="145" mass="16346">MYFDSINLYCMQKSNRRKFLGTAAALAAATAVSGNPVADAKAKYPVVHHVFFWLKNPDSEEDKQKLVAGVKKLKNIPTVKVLHVGVVASTEKREVVDNSWHVSELMFFADLAGQATYQTHPLHLDFIKECGHLWEKVLVYDMLEV</sequence>
<gene>
    <name evidence="2" type="ORF">LX64_02187</name>
</gene>
<organism evidence="2 3">
    <name type="scientific">Chitinophaga skermanii</name>
    <dbReference type="NCBI Taxonomy" id="331697"/>
    <lineage>
        <taxon>Bacteria</taxon>
        <taxon>Pseudomonadati</taxon>
        <taxon>Bacteroidota</taxon>
        <taxon>Chitinophagia</taxon>
        <taxon>Chitinophagales</taxon>
        <taxon>Chitinophagaceae</taxon>
        <taxon>Chitinophaga</taxon>
    </lineage>
</organism>
<dbReference type="InterPro" id="IPR006311">
    <property type="entry name" value="TAT_signal"/>
</dbReference>
<name>A0A327QNX2_9BACT</name>
<evidence type="ECO:0000313" key="2">
    <source>
        <dbReference type="EMBL" id="RAJ05033.1"/>
    </source>
</evidence>
<dbReference type="PROSITE" id="PS51502">
    <property type="entry name" value="S_R_A_B_BARREL"/>
    <property type="match status" value="1"/>
</dbReference>
<keyword evidence="3" id="KW-1185">Reference proteome</keyword>
<dbReference type="InterPro" id="IPR019546">
    <property type="entry name" value="TAT_signal_bac_arc"/>
</dbReference>
<dbReference type="NCBIfam" id="TIGR01409">
    <property type="entry name" value="TAT_signal_seq"/>
    <property type="match status" value="1"/>
</dbReference>